<name>A0A2K2A940_POPTR</name>
<evidence type="ECO:0000313" key="1">
    <source>
        <dbReference type="EMBL" id="PNT34044.1"/>
    </source>
</evidence>
<proteinExistence type="predicted"/>
<sequence length="42" mass="4527">MVRAFSPYDGWTGFGKSENVINAGIVIEDGTSWIGYSTEAIS</sequence>
<dbReference type="InParanoid" id="A0A2K2A940"/>
<protein>
    <submittedName>
        <fullName evidence="1">Uncharacterized protein</fullName>
    </submittedName>
</protein>
<dbReference type="EMBL" id="CM009295">
    <property type="protein sequence ID" value="PNT34044.1"/>
    <property type="molecule type" value="Genomic_DNA"/>
</dbReference>
<dbReference type="Proteomes" id="UP000006729">
    <property type="component" value="Chromosome 6"/>
</dbReference>
<organism evidence="1 2">
    <name type="scientific">Populus trichocarpa</name>
    <name type="common">Western balsam poplar</name>
    <name type="synonym">Populus balsamifera subsp. trichocarpa</name>
    <dbReference type="NCBI Taxonomy" id="3694"/>
    <lineage>
        <taxon>Eukaryota</taxon>
        <taxon>Viridiplantae</taxon>
        <taxon>Streptophyta</taxon>
        <taxon>Embryophyta</taxon>
        <taxon>Tracheophyta</taxon>
        <taxon>Spermatophyta</taxon>
        <taxon>Magnoliopsida</taxon>
        <taxon>eudicotyledons</taxon>
        <taxon>Gunneridae</taxon>
        <taxon>Pentapetalae</taxon>
        <taxon>rosids</taxon>
        <taxon>fabids</taxon>
        <taxon>Malpighiales</taxon>
        <taxon>Salicaceae</taxon>
        <taxon>Saliceae</taxon>
        <taxon>Populus</taxon>
    </lineage>
</organism>
<gene>
    <name evidence="1" type="ORF">POPTR_006G273800</name>
</gene>
<dbReference type="AlphaFoldDB" id="A0A2K2A940"/>
<evidence type="ECO:0000313" key="2">
    <source>
        <dbReference type="Proteomes" id="UP000006729"/>
    </source>
</evidence>
<reference evidence="1 2" key="1">
    <citation type="journal article" date="2006" name="Science">
        <title>The genome of black cottonwood, Populus trichocarpa (Torr. &amp; Gray).</title>
        <authorList>
            <person name="Tuskan G.A."/>
            <person name="Difazio S."/>
            <person name="Jansson S."/>
            <person name="Bohlmann J."/>
            <person name="Grigoriev I."/>
            <person name="Hellsten U."/>
            <person name="Putnam N."/>
            <person name="Ralph S."/>
            <person name="Rombauts S."/>
            <person name="Salamov A."/>
            <person name="Schein J."/>
            <person name="Sterck L."/>
            <person name="Aerts A."/>
            <person name="Bhalerao R.R."/>
            <person name="Bhalerao R.P."/>
            <person name="Blaudez D."/>
            <person name="Boerjan W."/>
            <person name="Brun A."/>
            <person name="Brunner A."/>
            <person name="Busov V."/>
            <person name="Campbell M."/>
            <person name="Carlson J."/>
            <person name="Chalot M."/>
            <person name="Chapman J."/>
            <person name="Chen G.L."/>
            <person name="Cooper D."/>
            <person name="Coutinho P.M."/>
            <person name="Couturier J."/>
            <person name="Covert S."/>
            <person name="Cronk Q."/>
            <person name="Cunningham R."/>
            <person name="Davis J."/>
            <person name="Degroeve S."/>
            <person name="Dejardin A."/>
            <person name="Depamphilis C."/>
            <person name="Detter J."/>
            <person name="Dirks B."/>
            <person name="Dubchak I."/>
            <person name="Duplessis S."/>
            <person name="Ehlting J."/>
            <person name="Ellis B."/>
            <person name="Gendler K."/>
            <person name="Goodstein D."/>
            <person name="Gribskov M."/>
            <person name="Grimwood J."/>
            <person name="Groover A."/>
            <person name="Gunter L."/>
            <person name="Hamberger B."/>
            <person name="Heinze B."/>
            <person name="Helariutta Y."/>
            <person name="Henrissat B."/>
            <person name="Holligan D."/>
            <person name="Holt R."/>
            <person name="Huang W."/>
            <person name="Islam-Faridi N."/>
            <person name="Jones S."/>
            <person name="Jones-Rhoades M."/>
            <person name="Jorgensen R."/>
            <person name="Joshi C."/>
            <person name="Kangasjarvi J."/>
            <person name="Karlsson J."/>
            <person name="Kelleher C."/>
            <person name="Kirkpatrick R."/>
            <person name="Kirst M."/>
            <person name="Kohler A."/>
            <person name="Kalluri U."/>
            <person name="Larimer F."/>
            <person name="Leebens-Mack J."/>
            <person name="Leple J.C."/>
            <person name="Locascio P."/>
            <person name="Lou Y."/>
            <person name="Lucas S."/>
            <person name="Martin F."/>
            <person name="Montanini B."/>
            <person name="Napoli C."/>
            <person name="Nelson D.R."/>
            <person name="Nelson C."/>
            <person name="Nieminen K."/>
            <person name="Nilsson O."/>
            <person name="Pereda V."/>
            <person name="Peter G."/>
            <person name="Philippe R."/>
            <person name="Pilate G."/>
            <person name="Poliakov A."/>
            <person name="Razumovskaya J."/>
            <person name="Richardson P."/>
            <person name="Rinaldi C."/>
            <person name="Ritland K."/>
            <person name="Rouze P."/>
            <person name="Ryaboy D."/>
            <person name="Schmutz J."/>
            <person name="Schrader J."/>
            <person name="Segerman B."/>
            <person name="Shin H."/>
            <person name="Siddiqui A."/>
            <person name="Sterky F."/>
            <person name="Terry A."/>
            <person name="Tsai C.J."/>
            <person name="Uberbacher E."/>
            <person name="Unneberg P."/>
            <person name="Vahala J."/>
            <person name="Wall K."/>
            <person name="Wessler S."/>
            <person name="Yang G."/>
            <person name="Yin T."/>
            <person name="Douglas C."/>
            <person name="Marra M."/>
            <person name="Sandberg G."/>
            <person name="Van de Peer Y."/>
            <person name="Rokhsar D."/>
        </authorList>
    </citation>
    <scope>NUCLEOTIDE SEQUENCE [LARGE SCALE GENOMIC DNA]</scope>
    <source>
        <strain evidence="2">cv. Nisqually</strain>
    </source>
</reference>
<keyword evidence="2" id="KW-1185">Reference proteome</keyword>
<accession>A0A2K2A940</accession>